<dbReference type="Proteomes" id="UP000703661">
    <property type="component" value="Unassembled WGS sequence"/>
</dbReference>
<feature type="compositionally biased region" description="Acidic residues" evidence="2">
    <location>
        <begin position="355"/>
        <end position="393"/>
    </location>
</feature>
<feature type="compositionally biased region" description="Basic and acidic residues" evidence="2">
    <location>
        <begin position="761"/>
        <end position="777"/>
    </location>
</feature>
<dbReference type="GO" id="GO:0016075">
    <property type="term" value="P:rRNA catabolic process"/>
    <property type="evidence" value="ECO:0007669"/>
    <property type="project" value="TreeGrafter"/>
</dbReference>
<dbReference type="InterPro" id="IPR004859">
    <property type="entry name" value="Xrn1_N"/>
</dbReference>
<reference evidence="4" key="1">
    <citation type="journal article" date="2020" name="Fungal Divers.">
        <title>Resolving the Mortierellaceae phylogeny through synthesis of multi-gene phylogenetics and phylogenomics.</title>
        <authorList>
            <person name="Vandepol N."/>
            <person name="Liber J."/>
            <person name="Desiro A."/>
            <person name="Na H."/>
            <person name="Kennedy M."/>
            <person name="Barry K."/>
            <person name="Grigoriev I.V."/>
            <person name="Miller A.N."/>
            <person name="O'Donnell K."/>
            <person name="Stajich J.E."/>
            <person name="Bonito G."/>
        </authorList>
    </citation>
    <scope>NUCLEOTIDE SEQUENCE</scope>
    <source>
        <strain evidence="4">NRRL 2769</strain>
    </source>
</reference>
<evidence type="ECO:0000313" key="4">
    <source>
        <dbReference type="EMBL" id="KAG0016406.1"/>
    </source>
</evidence>
<feature type="domain" description="Xrn1 N-terminal" evidence="3">
    <location>
        <begin position="7"/>
        <end position="205"/>
    </location>
</feature>
<dbReference type="PANTHER" id="PTHR12341:SF7">
    <property type="entry name" value="5'-3' EXORIBONUCLEASE 1"/>
    <property type="match status" value="1"/>
</dbReference>
<dbReference type="InterPro" id="IPR016024">
    <property type="entry name" value="ARM-type_fold"/>
</dbReference>
<feature type="compositionally biased region" description="Low complexity" evidence="2">
    <location>
        <begin position="710"/>
        <end position="722"/>
    </location>
</feature>
<sequence>MGLKQVKFIDWFQSKFSMSVRSVPNQEGSHFDSVFIDINCLIHPSVRAASNEAMFVKKLFSILDKLLAQFIPSRICYLSVDGPAPIAKILTQKARRAAKGSKPRKGMSTLQITPGCPFMARLEHYLSYYSVRYLQHRQQLGISPDLKFVIDHSNNPGEGENKIIENIVQQASNIRGRPCAIIAMDSDAIIQAIALGIPNIYVIRKDSPANPAIVISIDKFMRTLEEIFPGESNRVRLDFCALCLFRGNDYLRGLHVSLEKLWTSYLFTKLIDPEIKQRGALRFLIDSDYKTFDLFFLRKLILNSYKDPRQLQQTLQEAQESNPILPSLVTNKLGNLEIKNEGDTDSPDENKSDSETEGDSELTSKEEEDDDDEEDEEDEEEEEEEEEDDDDMEAKDYSMKKFLAGVLWNIEMYCSGTCPDISFCYEYQCGPPRKAVVTYVDSVAQTKRHSTLLPSTTNGILSVARSDKKYLHPLVCGLILLPLETGSAYLPKSISPFHSQIVSSESEHPTQDEMEAIDLKVSGLIEILESSGKGNDAVIAKELSGLYMTRPPYIWTRVRVVNPNSKPIAMPVSPNVIIDQLNDTKTADAGKTSAATTTLHKFSALQEQPDIKCNMVRVPPNVVQTQSSESNAKGRASPVMKDNISIQWTTIARQQATTLAGKAPATVWPFHYIRGIHNRKNVGGSPQVGQHRLQHQSQNQGQDHSKSHAQNQSQNKGQNQKKSTAHGQRGGSRERNRRPKQKQDVSATSDNRSRGRRRDNKNKDNSKQQLPDTEKIDPANTVDP</sequence>
<feature type="compositionally biased region" description="Basic and acidic residues" evidence="2">
    <location>
        <begin position="338"/>
        <end position="354"/>
    </location>
</feature>
<protein>
    <recommendedName>
        <fullName evidence="3">Xrn1 N-terminal domain-containing protein</fullName>
    </recommendedName>
</protein>
<evidence type="ECO:0000256" key="2">
    <source>
        <dbReference type="SAM" id="MobiDB-lite"/>
    </source>
</evidence>
<dbReference type="GO" id="GO:0003723">
    <property type="term" value="F:RNA binding"/>
    <property type="evidence" value="ECO:0007669"/>
    <property type="project" value="TreeGrafter"/>
</dbReference>
<gene>
    <name evidence="4" type="ORF">BGZ80_009243</name>
</gene>
<organism evidence="4 5">
    <name type="scientific">Entomortierella chlamydospora</name>
    <dbReference type="NCBI Taxonomy" id="101097"/>
    <lineage>
        <taxon>Eukaryota</taxon>
        <taxon>Fungi</taxon>
        <taxon>Fungi incertae sedis</taxon>
        <taxon>Mucoromycota</taxon>
        <taxon>Mortierellomycotina</taxon>
        <taxon>Mortierellomycetes</taxon>
        <taxon>Mortierellales</taxon>
        <taxon>Mortierellaceae</taxon>
        <taxon>Entomortierella</taxon>
    </lineage>
</organism>
<proteinExistence type="inferred from homology"/>
<accession>A0A9P6MXI6</accession>
<comment type="similarity">
    <text evidence="1">Belongs to the 5'-3' exonuclease family.</text>
</comment>
<dbReference type="GO" id="GO:0005634">
    <property type="term" value="C:nucleus"/>
    <property type="evidence" value="ECO:0007669"/>
    <property type="project" value="TreeGrafter"/>
</dbReference>
<dbReference type="GO" id="GO:0004534">
    <property type="term" value="F:5'-3' RNA exonuclease activity"/>
    <property type="evidence" value="ECO:0007669"/>
    <property type="project" value="TreeGrafter"/>
</dbReference>
<evidence type="ECO:0000313" key="5">
    <source>
        <dbReference type="Proteomes" id="UP000703661"/>
    </source>
</evidence>
<dbReference type="Gene3D" id="3.40.50.12390">
    <property type="match status" value="1"/>
</dbReference>
<feature type="region of interest" description="Disordered" evidence="2">
    <location>
        <begin position="678"/>
        <end position="784"/>
    </location>
</feature>
<dbReference type="GO" id="GO:0000956">
    <property type="term" value="P:nuclear-transcribed mRNA catabolic process"/>
    <property type="evidence" value="ECO:0007669"/>
    <property type="project" value="TreeGrafter"/>
</dbReference>
<evidence type="ECO:0000256" key="1">
    <source>
        <dbReference type="ARBA" id="ARBA00038299"/>
    </source>
</evidence>
<dbReference type="PANTHER" id="PTHR12341">
    <property type="entry name" value="5'-&gt;3' EXORIBONUCLEASE"/>
    <property type="match status" value="1"/>
</dbReference>
<dbReference type="SUPFAM" id="SSF48371">
    <property type="entry name" value="ARM repeat"/>
    <property type="match status" value="1"/>
</dbReference>
<name>A0A9P6MXI6_9FUNG</name>
<evidence type="ECO:0000259" key="3">
    <source>
        <dbReference type="Pfam" id="PF03159"/>
    </source>
</evidence>
<dbReference type="AlphaFoldDB" id="A0A9P6MXI6"/>
<comment type="caution">
    <text evidence="4">The sequence shown here is derived from an EMBL/GenBank/DDBJ whole genome shotgun (WGS) entry which is preliminary data.</text>
</comment>
<dbReference type="EMBL" id="JAAAID010000536">
    <property type="protein sequence ID" value="KAG0016406.1"/>
    <property type="molecule type" value="Genomic_DNA"/>
</dbReference>
<dbReference type="OrthoDB" id="372487at2759"/>
<keyword evidence="5" id="KW-1185">Reference proteome</keyword>
<dbReference type="Pfam" id="PF03159">
    <property type="entry name" value="XRN_N"/>
    <property type="match status" value="1"/>
</dbReference>
<feature type="region of interest" description="Disordered" evidence="2">
    <location>
        <begin position="336"/>
        <end position="394"/>
    </location>
</feature>
<dbReference type="InterPro" id="IPR027073">
    <property type="entry name" value="5_3_exoribonuclease"/>
</dbReference>